<accession>A0ABS9VPR8</accession>
<organism evidence="1 2">
    <name type="scientific">Sphingomonas telluris</name>
    <dbReference type="NCBI Taxonomy" id="2907998"/>
    <lineage>
        <taxon>Bacteria</taxon>
        <taxon>Pseudomonadati</taxon>
        <taxon>Pseudomonadota</taxon>
        <taxon>Alphaproteobacteria</taxon>
        <taxon>Sphingomonadales</taxon>
        <taxon>Sphingomonadaceae</taxon>
        <taxon>Sphingomonas</taxon>
    </lineage>
</organism>
<name>A0ABS9VPR8_9SPHN</name>
<dbReference type="RefSeq" id="WP_241447301.1">
    <property type="nucleotide sequence ID" value="NZ_JAKZHW010000001.1"/>
</dbReference>
<dbReference type="EMBL" id="JAKZHW010000001">
    <property type="protein sequence ID" value="MCH8616504.1"/>
    <property type="molecule type" value="Genomic_DNA"/>
</dbReference>
<evidence type="ECO:0000313" key="2">
    <source>
        <dbReference type="Proteomes" id="UP001203058"/>
    </source>
</evidence>
<protein>
    <submittedName>
        <fullName evidence="1">Uncharacterized protein</fullName>
    </submittedName>
</protein>
<comment type="caution">
    <text evidence="1">The sequence shown here is derived from an EMBL/GenBank/DDBJ whole genome shotgun (WGS) entry which is preliminary data.</text>
</comment>
<dbReference type="Proteomes" id="UP001203058">
    <property type="component" value="Unassembled WGS sequence"/>
</dbReference>
<sequence>MFLDLKSGDHWGDPVCKSCKLVIAPAEPTEVLKFDGHNDQQLDEMTGLYHAHCAKPYLSILRALNALGRFGL</sequence>
<evidence type="ECO:0000313" key="1">
    <source>
        <dbReference type="EMBL" id="MCH8616504.1"/>
    </source>
</evidence>
<gene>
    <name evidence="1" type="ORF">LZ016_10375</name>
</gene>
<keyword evidence="2" id="KW-1185">Reference proteome</keyword>
<reference evidence="1 2" key="1">
    <citation type="submission" date="2022-03" db="EMBL/GenBank/DDBJ databases">
        <authorList>
            <person name="Jo J.-H."/>
            <person name="Im W.-T."/>
        </authorList>
    </citation>
    <scope>NUCLEOTIDE SEQUENCE [LARGE SCALE GENOMIC DNA]</scope>
    <source>
        <strain evidence="1 2">SM33</strain>
    </source>
</reference>
<proteinExistence type="predicted"/>